<dbReference type="EMBL" id="SNRW01000253">
    <property type="protein sequence ID" value="KAA6402324.1"/>
    <property type="molecule type" value="Genomic_DNA"/>
</dbReference>
<comment type="caution">
    <text evidence="3">The sequence shown here is derived from an EMBL/GenBank/DDBJ whole genome shotgun (WGS) entry which is preliminary data.</text>
</comment>
<dbReference type="InterPro" id="IPR043502">
    <property type="entry name" value="DNA/RNA_pol_sf"/>
</dbReference>
<evidence type="ECO:0000256" key="1">
    <source>
        <dbReference type="SAM" id="Coils"/>
    </source>
</evidence>
<evidence type="ECO:0000313" key="4">
    <source>
        <dbReference type="Proteomes" id="UP000324800"/>
    </source>
</evidence>
<dbReference type="Proteomes" id="UP000324800">
    <property type="component" value="Unassembled WGS sequence"/>
</dbReference>
<dbReference type="PROSITE" id="PS50878">
    <property type="entry name" value="RT_POL"/>
    <property type="match status" value="1"/>
</dbReference>
<dbReference type="Pfam" id="PF00078">
    <property type="entry name" value="RVT_1"/>
    <property type="match status" value="1"/>
</dbReference>
<accession>A0A5J4X519</accession>
<organism evidence="3 4">
    <name type="scientific">Streblomastix strix</name>
    <dbReference type="NCBI Taxonomy" id="222440"/>
    <lineage>
        <taxon>Eukaryota</taxon>
        <taxon>Metamonada</taxon>
        <taxon>Preaxostyla</taxon>
        <taxon>Oxymonadida</taxon>
        <taxon>Streblomastigidae</taxon>
        <taxon>Streblomastix</taxon>
    </lineage>
</organism>
<feature type="domain" description="Reverse transcriptase" evidence="2">
    <location>
        <begin position="459"/>
        <end position="679"/>
    </location>
</feature>
<sequence>MQDMLKAMSKSGHLSMRRIKEHKLCFHEYQAFKKKQYHKLFKGKPLQSDMRKDSSRFAYSGHDNVEINIQALRIYRQALGQNLRRNLQPLDMGLERQPANPDSRTQTPHVNISEMAKNKQIFLLSDLQKRSSWIVSQEEEEEEEEEQQQIKPIVPSKVSTQNMINKAIQTQSLRALGQFVPMPDLNNRERKRDELLILGSSSRDLELQNKRLEIQIKKKIQFHIKVNQGREERIGRNNLNNSGKQEIQNNQSQTKQQYCQMIQTEKEESALEVFNKHMRENLDKENEIKTLENEKNEQIRTLRKDYIDSNPTLQIDRANPQSPRLPNYIEQAIALEVDERLPLPNQIFQAPQFKVHLLEQEGHSAMDSSNARSPHHIMWRGRAPDASSKKTGQFALSQFRKLLLEWEHLFSSQRNIIERRDQMLSSTGMGGKTARFAQTWDLIKAQQVKSIELFLIFRDSINETRLAASFRPYPFKGIPKKNKVYKEIFQTEQEERIIEMTLGEQMKSWNLTFIVPKLDRIWRQILNAIILNEKILPLHLQMQEIKDIKMIILPMDWLNKLDLKSTFHHFTVYEPHRPYLAFDVQGICYRYKGMPFGIQYSQIFFTEATNRILAEVRITQDLRKINYSVDILLLYQDQMILKQQIIRLMEIFEQFGLTISLKKYKLELKQKIVFLGWSQNLTTMELQIPNYNRSTNIDLLKNLLKTTLGNHLTRFKYLTAIIGTLSFLRTQFKQTSIYLMLLFSADA</sequence>
<gene>
    <name evidence="3" type="ORF">EZS28_002144</name>
</gene>
<keyword evidence="1" id="KW-0175">Coiled coil</keyword>
<name>A0A5J4X519_9EUKA</name>
<dbReference type="InterPro" id="IPR043128">
    <property type="entry name" value="Rev_trsase/Diguanyl_cyclase"/>
</dbReference>
<dbReference type="InterPro" id="IPR052055">
    <property type="entry name" value="Hepadnavirus_pol/RT"/>
</dbReference>
<dbReference type="Gene3D" id="3.30.70.270">
    <property type="match status" value="1"/>
</dbReference>
<dbReference type="PANTHER" id="PTHR33050:SF7">
    <property type="entry name" value="RIBONUCLEASE H"/>
    <property type="match status" value="1"/>
</dbReference>
<dbReference type="SUPFAM" id="SSF56672">
    <property type="entry name" value="DNA/RNA polymerases"/>
    <property type="match status" value="1"/>
</dbReference>
<reference evidence="3 4" key="1">
    <citation type="submission" date="2019-03" db="EMBL/GenBank/DDBJ databases">
        <title>Single cell metagenomics reveals metabolic interactions within the superorganism composed of flagellate Streblomastix strix and complex community of Bacteroidetes bacteria on its surface.</title>
        <authorList>
            <person name="Treitli S.C."/>
            <person name="Kolisko M."/>
            <person name="Husnik F."/>
            <person name="Keeling P."/>
            <person name="Hampl V."/>
        </authorList>
    </citation>
    <scope>NUCLEOTIDE SEQUENCE [LARGE SCALE GENOMIC DNA]</scope>
    <source>
        <strain evidence="3">ST1C</strain>
    </source>
</reference>
<dbReference type="PANTHER" id="PTHR33050">
    <property type="entry name" value="REVERSE TRANSCRIPTASE DOMAIN-CONTAINING PROTEIN"/>
    <property type="match status" value="1"/>
</dbReference>
<dbReference type="OrthoDB" id="6771932at2759"/>
<dbReference type="AlphaFoldDB" id="A0A5J4X519"/>
<dbReference type="InterPro" id="IPR000477">
    <property type="entry name" value="RT_dom"/>
</dbReference>
<dbReference type="Gene3D" id="3.10.10.10">
    <property type="entry name" value="HIV Type 1 Reverse Transcriptase, subunit A, domain 1"/>
    <property type="match status" value="1"/>
</dbReference>
<evidence type="ECO:0000313" key="3">
    <source>
        <dbReference type="EMBL" id="KAA6402324.1"/>
    </source>
</evidence>
<evidence type="ECO:0000259" key="2">
    <source>
        <dbReference type="PROSITE" id="PS50878"/>
    </source>
</evidence>
<protein>
    <recommendedName>
        <fullName evidence="2">Reverse transcriptase domain-containing protein</fullName>
    </recommendedName>
</protein>
<feature type="coiled-coil region" evidence="1">
    <location>
        <begin position="274"/>
        <end position="301"/>
    </location>
</feature>
<proteinExistence type="predicted"/>